<evidence type="ECO:0000313" key="1">
    <source>
        <dbReference type="EMBL" id="SVD86175.1"/>
    </source>
</evidence>
<gene>
    <name evidence="1" type="ORF">METZ01_LOCUS439029</name>
</gene>
<accession>A0A382YTM2</accession>
<dbReference type="EMBL" id="UINC01178166">
    <property type="protein sequence ID" value="SVD86175.1"/>
    <property type="molecule type" value="Genomic_DNA"/>
</dbReference>
<dbReference type="AlphaFoldDB" id="A0A382YTM2"/>
<protein>
    <submittedName>
        <fullName evidence="1">Uncharacterized protein</fullName>
    </submittedName>
</protein>
<proteinExistence type="predicted"/>
<reference evidence="1" key="1">
    <citation type="submission" date="2018-05" db="EMBL/GenBank/DDBJ databases">
        <authorList>
            <person name="Lanie J.A."/>
            <person name="Ng W.-L."/>
            <person name="Kazmierczak K.M."/>
            <person name="Andrzejewski T.M."/>
            <person name="Davidsen T.M."/>
            <person name="Wayne K.J."/>
            <person name="Tettelin H."/>
            <person name="Glass J.I."/>
            <person name="Rusch D."/>
            <person name="Podicherti R."/>
            <person name="Tsui H.-C.T."/>
            <person name="Winkler M.E."/>
        </authorList>
    </citation>
    <scope>NUCLEOTIDE SEQUENCE</scope>
</reference>
<feature type="non-terminal residue" evidence="1">
    <location>
        <position position="209"/>
    </location>
</feature>
<name>A0A382YTM2_9ZZZZ</name>
<organism evidence="1">
    <name type="scientific">marine metagenome</name>
    <dbReference type="NCBI Taxonomy" id="408172"/>
    <lineage>
        <taxon>unclassified sequences</taxon>
        <taxon>metagenomes</taxon>
        <taxon>ecological metagenomes</taxon>
    </lineage>
</organism>
<sequence>MPWIFHTDHGTGEVLFRKEVFSREGVPGGVSVHADFSGERRKVSEEFRAVADGSSWVLASRDPDRLLQLLREDPEWVVREQLVDTCGEVSIGDVENHLSLIGLPADVVAEWRDRVCVAPDTSETPGLLNREDGLVFTPTEENSKVLQTQLTTALAGLADRHSTDVERLLSTCRLENLAKRTSVTPGNAAIGRILGCSGFVDATPLTKIK</sequence>